<keyword evidence="1" id="KW-1133">Transmembrane helix</keyword>
<evidence type="ECO:0000313" key="2">
    <source>
        <dbReference type="EMBL" id="AZV79640.1"/>
    </source>
</evidence>
<reference evidence="2 3" key="1">
    <citation type="submission" date="2018-10" db="EMBL/GenBank/DDBJ databases">
        <title>Parasedimentitalea marina sp. nov., a psychrophilic bacterium isolated from deep seawater of the New Britain Trench.</title>
        <authorList>
            <person name="Cao J."/>
        </authorList>
    </citation>
    <scope>NUCLEOTIDE SEQUENCE [LARGE SCALE GENOMIC DNA]</scope>
    <source>
        <strain evidence="2 3">W43</strain>
    </source>
</reference>
<dbReference type="Proteomes" id="UP000283063">
    <property type="component" value="Chromosome"/>
</dbReference>
<proteinExistence type="predicted"/>
<dbReference type="EMBL" id="CP033219">
    <property type="protein sequence ID" value="AZV79640.1"/>
    <property type="molecule type" value="Genomic_DNA"/>
</dbReference>
<feature type="transmembrane region" description="Helical" evidence="1">
    <location>
        <begin position="91"/>
        <end position="112"/>
    </location>
</feature>
<name>A0A3T0N6H6_9RHOB</name>
<gene>
    <name evidence="2" type="ORF">EBB79_18360</name>
</gene>
<sequence length="120" mass="12951">MISLLGGGLGALSLISNLADKPETNGLSFFSISPGFIQFGLSCLVLSVGLYSLSMSQLKIVSSGELIDKSEEDWCSYIENELGKLQKWHVWASKSFAVSVVTFFAAFAYPLIEQFCAAAL</sequence>
<dbReference type="KEGG" id="sedi:EBB79_18360"/>
<evidence type="ECO:0000313" key="3">
    <source>
        <dbReference type="Proteomes" id="UP000283063"/>
    </source>
</evidence>
<accession>A0A3T0N6H6</accession>
<dbReference type="AlphaFoldDB" id="A0A3T0N6H6"/>
<organism evidence="2 3">
    <name type="scientific">Parasedimentitalea marina</name>
    <dbReference type="NCBI Taxonomy" id="2483033"/>
    <lineage>
        <taxon>Bacteria</taxon>
        <taxon>Pseudomonadati</taxon>
        <taxon>Pseudomonadota</taxon>
        <taxon>Alphaproteobacteria</taxon>
        <taxon>Rhodobacterales</taxon>
        <taxon>Paracoccaceae</taxon>
        <taxon>Parasedimentitalea</taxon>
    </lineage>
</organism>
<feature type="transmembrane region" description="Helical" evidence="1">
    <location>
        <begin position="35"/>
        <end position="53"/>
    </location>
</feature>
<protein>
    <submittedName>
        <fullName evidence="2">Uncharacterized protein</fullName>
    </submittedName>
</protein>
<keyword evidence="3" id="KW-1185">Reference proteome</keyword>
<keyword evidence="1" id="KW-0472">Membrane</keyword>
<evidence type="ECO:0000256" key="1">
    <source>
        <dbReference type="SAM" id="Phobius"/>
    </source>
</evidence>
<keyword evidence="1" id="KW-0812">Transmembrane</keyword>